<dbReference type="PANTHER" id="PTHR41791">
    <property type="entry name" value="SSL7039 PROTEIN"/>
    <property type="match status" value="1"/>
</dbReference>
<reference evidence="1 2" key="1">
    <citation type="submission" date="2019-03" db="EMBL/GenBank/DDBJ databases">
        <title>Metabolic reconstructions from genomes of highly enriched 'Candidatus Accumulibacter' and 'Candidatus Competibacter' bioreactor populations.</title>
        <authorList>
            <person name="Annavajhala M.K."/>
            <person name="Welles L."/>
            <person name="Abbas B."/>
            <person name="Sorokin D."/>
            <person name="Park H."/>
            <person name="Van Loosdrecht M."/>
            <person name="Chandran K."/>
        </authorList>
    </citation>
    <scope>NUCLEOTIDE SEQUENCE [LARGE SCALE GENOMIC DNA]</scope>
    <source>
        <strain evidence="1 2">SBR_S</strain>
    </source>
</reference>
<evidence type="ECO:0000313" key="1">
    <source>
        <dbReference type="EMBL" id="NMQ29327.1"/>
    </source>
</evidence>
<dbReference type="RefSeq" id="WP_169067786.1">
    <property type="nucleotide sequence ID" value="NZ_SPMY01000052.1"/>
</dbReference>
<keyword evidence="2" id="KW-1185">Reference proteome</keyword>
<dbReference type="NCBIfam" id="TIGR02683">
    <property type="entry name" value="upstrm_HI1419"/>
    <property type="match status" value="1"/>
</dbReference>
<protein>
    <submittedName>
        <fullName evidence="1">Type II toxin-antitoxin system RelE/ParE family toxin</fullName>
    </submittedName>
</protein>
<dbReference type="PIRSF" id="PIRSF028744">
    <property type="entry name" value="Addict_mod_HI1419"/>
    <property type="match status" value="1"/>
</dbReference>
<dbReference type="Proteomes" id="UP000749010">
    <property type="component" value="Unassembled WGS sequence"/>
</dbReference>
<proteinExistence type="predicted"/>
<organism evidence="1 2">
    <name type="scientific">Candidatus Accumulibacter phosphatis</name>
    <dbReference type="NCBI Taxonomy" id="327160"/>
    <lineage>
        <taxon>Bacteria</taxon>
        <taxon>Pseudomonadati</taxon>
        <taxon>Pseudomonadota</taxon>
        <taxon>Betaproteobacteria</taxon>
        <taxon>Candidatus Accumulibacter</taxon>
    </lineage>
</organism>
<dbReference type="EMBL" id="SPMY01000052">
    <property type="protein sequence ID" value="NMQ29327.1"/>
    <property type="molecule type" value="Genomic_DNA"/>
</dbReference>
<gene>
    <name evidence="1" type="ORF">E4Q23_17100</name>
</gene>
<dbReference type="PANTHER" id="PTHR41791:SF1">
    <property type="entry name" value="SSL7039 PROTEIN"/>
    <property type="match status" value="1"/>
</dbReference>
<accession>A0ABX1TYG3</accession>
<sequence>MFDILDYQAEDDRDPFKEWLAGLADRQARARVAVRVQRMAAGNFGDHKPLSEGVWELKIDHGPGYRVYYARAGRRVLLLLVGGDKRRQQADIATAVRYWQDWQRRNAQ</sequence>
<dbReference type="InterPro" id="IPR009241">
    <property type="entry name" value="HigB-like"/>
</dbReference>
<evidence type="ECO:0000313" key="2">
    <source>
        <dbReference type="Proteomes" id="UP000749010"/>
    </source>
</evidence>
<dbReference type="Pfam" id="PF05973">
    <property type="entry name" value="Gp49"/>
    <property type="match status" value="1"/>
</dbReference>
<comment type="caution">
    <text evidence="1">The sequence shown here is derived from an EMBL/GenBank/DDBJ whole genome shotgun (WGS) entry which is preliminary data.</text>
</comment>
<name>A0ABX1TYG3_9PROT</name>
<dbReference type="InterPro" id="IPR014056">
    <property type="entry name" value="TypeIITA-like_toxin_pred"/>
</dbReference>